<dbReference type="Pfam" id="PF00072">
    <property type="entry name" value="Response_reg"/>
    <property type="match status" value="1"/>
</dbReference>
<protein>
    <submittedName>
        <fullName evidence="3">Response regulator</fullName>
    </submittedName>
</protein>
<dbReference type="PANTHER" id="PTHR44520:SF2">
    <property type="entry name" value="RESPONSE REGULATOR RCP1"/>
    <property type="match status" value="1"/>
</dbReference>
<comment type="caution">
    <text evidence="3">The sequence shown here is derived from an EMBL/GenBank/DDBJ whole genome shotgun (WGS) entry which is preliminary data.</text>
</comment>
<dbReference type="PANTHER" id="PTHR44520">
    <property type="entry name" value="RESPONSE REGULATOR RCP1-RELATED"/>
    <property type="match status" value="1"/>
</dbReference>
<dbReference type="AlphaFoldDB" id="A0A558C181"/>
<dbReference type="RefSeq" id="WP_144842742.1">
    <property type="nucleotide sequence ID" value="NZ_VMRJ01000001.1"/>
</dbReference>
<dbReference type="InterPro" id="IPR001789">
    <property type="entry name" value="Sig_transdc_resp-reg_receiver"/>
</dbReference>
<sequence>MLKLSGVLLVDDDDTTNYLNESLLRSLNVADQVTIARDGLEALTLLEKQREPPSSSKPALILLDVNMPVLNGMEFLEAYQRLPAAYREGIIIVVLTTSMNSQDLARLDELPIAGLASKPLTSEKINTILQLHFQRQLPEA</sequence>
<dbReference type="SMART" id="SM00448">
    <property type="entry name" value="REC"/>
    <property type="match status" value="1"/>
</dbReference>
<evidence type="ECO:0000313" key="3">
    <source>
        <dbReference type="EMBL" id="TVT42535.1"/>
    </source>
</evidence>
<dbReference type="InterPro" id="IPR011006">
    <property type="entry name" value="CheY-like_superfamily"/>
</dbReference>
<feature type="domain" description="Response regulatory" evidence="2">
    <location>
        <begin position="6"/>
        <end position="133"/>
    </location>
</feature>
<evidence type="ECO:0000313" key="4">
    <source>
        <dbReference type="Proteomes" id="UP000317624"/>
    </source>
</evidence>
<feature type="modified residue" description="4-aspartylphosphate" evidence="1">
    <location>
        <position position="64"/>
    </location>
</feature>
<dbReference type="Proteomes" id="UP000317624">
    <property type="component" value="Unassembled WGS sequence"/>
</dbReference>
<dbReference type="SUPFAM" id="SSF52172">
    <property type="entry name" value="CheY-like"/>
    <property type="match status" value="1"/>
</dbReference>
<dbReference type="Gene3D" id="3.40.50.2300">
    <property type="match status" value="1"/>
</dbReference>
<dbReference type="OrthoDB" id="23692at2"/>
<dbReference type="EMBL" id="VMRJ01000001">
    <property type="protein sequence ID" value="TVT42535.1"/>
    <property type="molecule type" value="Genomic_DNA"/>
</dbReference>
<dbReference type="PROSITE" id="PS50110">
    <property type="entry name" value="RESPONSE_REGULATORY"/>
    <property type="match status" value="1"/>
</dbReference>
<accession>A0A558C181</accession>
<evidence type="ECO:0000259" key="2">
    <source>
        <dbReference type="PROSITE" id="PS50110"/>
    </source>
</evidence>
<keyword evidence="1" id="KW-0597">Phosphoprotein</keyword>
<evidence type="ECO:0000256" key="1">
    <source>
        <dbReference type="PROSITE-ProRule" id="PRU00169"/>
    </source>
</evidence>
<organism evidence="3 4">
    <name type="scientific">Hymenobacter setariae</name>
    <dbReference type="NCBI Taxonomy" id="2594794"/>
    <lineage>
        <taxon>Bacteria</taxon>
        <taxon>Pseudomonadati</taxon>
        <taxon>Bacteroidota</taxon>
        <taxon>Cytophagia</taxon>
        <taxon>Cytophagales</taxon>
        <taxon>Hymenobacteraceae</taxon>
        <taxon>Hymenobacter</taxon>
    </lineage>
</organism>
<name>A0A558C181_9BACT</name>
<reference evidence="3 4" key="1">
    <citation type="submission" date="2019-07" db="EMBL/GenBank/DDBJ databases">
        <title>Hymenobacter sp. straun FUR1 Genome sequencing and assembly.</title>
        <authorList>
            <person name="Chhetri G."/>
        </authorList>
    </citation>
    <scope>NUCLEOTIDE SEQUENCE [LARGE SCALE GENOMIC DNA]</scope>
    <source>
        <strain evidence="3 4">Fur1</strain>
    </source>
</reference>
<gene>
    <name evidence="3" type="ORF">FNT36_00065</name>
</gene>
<dbReference type="GO" id="GO:0000160">
    <property type="term" value="P:phosphorelay signal transduction system"/>
    <property type="evidence" value="ECO:0007669"/>
    <property type="project" value="InterPro"/>
</dbReference>
<dbReference type="InterPro" id="IPR052893">
    <property type="entry name" value="TCS_response_regulator"/>
</dbReference>
<keyword evidence="4" id="KW-1185">Reference proteome</keyword>
<proteinExistence type="predicted"/>